<organism evidence="1">
    <name type="scientific">hydrothermal vent metagenome</name>
    <dbReference type="NCBI Taxonomy" id="652676"/>
    <lineage>
        <taxon>unclassified sequences</taxon>
        <taxon>metagenomes</taxon>
        <taxon>ecological metagenomes</taxon>
    </lineage>
</organism>
<reference evidence="1" key="1">
    <citation type="submission" date="2018-06" db="EMBL/GenBank/DDBJ databases">
        <authorList>
            <person name="Zhirakovskaya E."/>
        </authorList>
    </citation>
    <scope>NUCLEOTIDE SEQUENCE</scope>
</reference>
<dbReference type="EMBL" id="UOFI01000193">
    <property type="protein sequence ID" value="VAW70337.1"/>
    <property type="molecule type" value="Genomic_DNA"/>
</dbReference>
<dbReference type="GO" id="GO:0004177">
    <property type="term" value="F:aminopeptidase activity"/>
    <property type="evidence" value="ECO:0007669"/>
    <property type="project" value="TreeGrafter"/>
</dbReference>
<evidence type="ECO:0000313" key="1">
    <source>
        <dbReference type="EMBL" id="VAW70337.1"/>
    </source>
</evidence>
<accession>A0A3B0Y445</accession>
<dbReference type="Gene3D" id="1.10.472.150">
    <property type="entry name" value="Glucose-regulated metallo-peptidase M90, N-terminal domain"/>
    <property type="match status" value="1"/>
</dbReference>
<dbReference type="CDD" id="cd20169">
    <property type="entry name" value="Peptidase_M90_mtfA"/>
    <property type="match status" value="1"/>
</dbReference>
<name>A0A3B0Y445_9ZZZZ</name>
<protein>
    <recommendedName>
        <fullName evidence="2">Inner membrane protein</fullName>
    </recommendedName>
</protein>
<dbReference type="GO" id="GO:0005829">
    <property type="term" value="C:cytosol"/>
    <property type="evidence" value="ECO:0007669"/>
    <property type="project" value="TreeGrafter"/>
</dbReference>
<dbReference type="PANTHER" id="PTHR30164:SF2">
    <property type="entry name" value="PROTEIN MTFA"/>
    <property type="match status" value="1"/>
</dbReference>
<gene>
    <name evidence="1" type="ORF">MNBD_GAMMA09-351</name>
</gene>
<dbReference type="PANTHER" id="PTHR30164">
    <property type="entry name" value="MTFA PEPTIDASE"/>
    <property type="match status" value="1"/>
</dbReference>
<dbReference type="InterPro" id="IPR042252">
    <property type="entry name" value="MtfA_N"/>
</dbReference>
<dbReference type="InterPro" id="IPR010384">
    <property type="entry name" value="MtfA_fam"/>
</dbReference>
<evidence type="ECO:0008006" key="2">
    <source>
        <dbReference type="Google" id="ProtNLM"/>
    </source>
</evidence>
<dbReference type="Gene3D" id="3.40.390.10">
    <property type="entry name" value="Collagenase (Catalytic Domain)"/>
    <property type="match status" value="1"/>
</dbReference>
<dbReference type="AlphaFoldDB" id="A0A3B0Y445"/>
<sequence length="258" mass="29497">MNLFKKIENWRIISTLKKYPVRFSQWKTVREIACIKYMSSVEKARLRVICAMLLQQKTFIGVQGLQLTDEMKLLVAAQASVPILKLGLNYYSAFVQVSIYPSAFWVERKIIDASGVIHYEKALLAGEAWSHGPIILSWDDIQRDLKQKGVGHNVIIHEFVHKIDMLNQGANGVPPFSSNTDSENWGEVFRTAFQRLSRNVQHNKKLCLNAYGATSPAEFLAVVSEHFFTEPTELKAHYPRVYHELKLFYAQDPAARIA</sequence>
<dbReference type="SUPFAM" id="SSF55486">
    <property type="entry name" value="Metalloproteases ('zincins'), catalytic domain"/>
    <property type="match status" value="1"/>
</dbReference>
<dbReference type="GO" id="GO:0008237">
    <property type="term" value="F:metallopeptidase activity"/>
    <property type="evidence" value="ECO:0007669"/>
    <property type="project" value="InterPro"/>
</dbReference>
<dbReference type="Pfam" id="PF06167">
    <property type="entry name" value="Peptidase_M90"/>
    <property type="match status" value="1"/>
</dbReference>
<proteinExistence type="predicted"/>
<dbReference type="InterPro" id="IPR024079">
    <property type="entry name" value="MetalloPept_cat_dom_sf"/>
</dbReference>